<protein>
    <recommendedName>
        <fullName evidence="2">Lipopolysaccharide assembly protein B</fullName>
    </recommendedName>
</protein>
<dbReference type="Pfam" id="PF13432">
    <property type="entry name" value="TPR_16"/>
    <property type="match status" value="1"/>
</dbReference>
<keyword evidence="2" id="KW-0677">Repeat</keyword>
<dbReference type="EMBL" id="QFFI01000010">
    <property type="protein sequence ID" value="PWG63465.1"/>
    <property type="molecule type" value="Genomic_DNA"/>
</dbReference>
<proteinExistence type="inferred from homology"/>
<comment type="similarity">
    <text evidence="2">Belongs to the LapB family.</text>
</comment>
<reference evidence="4 5" key="1">
    <citation type="submission" date="2018-05" db="EMBL/GenBank/DDBJ databases">
        <title>Spiribacter halobius sp. nov., a moderately halophilic bacterium isolated from marine solar saltern.</title>
        <authorList>
            <person name="Zheng W.-S."/>
            <person name="Lu D.-C."/>
            <person name="Du Z.-J."/>
        </authorList>
    </citation>
    <scope>NUCLEOTIDE SEQUENCE [LARGE SCALE GENOMIC DNA]</scope>
    <source>
        <strain evidence="4 5">E85</strain>
    </source>
</reference>
<keyword evidence="5" id="KW-1185">Reference proteome</keyword>
<keyword evidence="2" id="KW-0802">TPR repeat</keyword>
<dbReference type="AlphaFoldDB" id="A0A2U2N2L3"/>
<keyword evidence="2" id="KW-0997">Cell inner membrane</keyword>
<evidence type="ECO:0000256" key="1">
    <source>
        <dbReference type="ARBA" id="ARBA00022723"/>
    </source>
</evidence>
<dbReference type="GO" id="GO:0008653">
    <property type="term" value="P:lipopolysaccharide metabolic process"/>
    <property type="evidence" value="ECO:0007669"/>
    <property type="project" value="InterPro"/>
</dbReference>
<feature type="binding site" evidence="2">
    <location>
        <position position="357"/>
    </location>
    <ligand>
        <name>Fe cation</name>
        <dbReference type="ChEBI" id="CHEBI:24875"/>
    </ligand>
</feature>
<dbReference type="InterPro" id="IPR011990">
    <property type="entry name" value="TPR-like_helical_dom_sf"/>
</dbReference>
<dbReference type="GO" id="GO:0005506">
    <property type="term" value="F:iron ion binding"/>
    <property type="evidence" value="ECO:0007669"/>
    <property type="project" value="UniProtKB-UniRule"/>
</dbReference>
<comment type="function">
    <text evidence="2">Modulates cellular lipopolysaccharide (LPS) levels by regulating LpxC, which is involved in lipid A biosynthesis. May act by modulating the proteolytic activity of FtsH towards LpxC. May also coordinate assembly of proteins involved in LPS synthesis at the plasma membrane.</text>
</comment>
<keyword evidence="2" id="KW-1003">Cell membrane</keyword>
<dbReference type="RefSeq" id="WP_109677966.1">
    <property type="nucleotide sequence ID" value="NZ_CP086615.1"/>
</dbReference>
<gene>
    <name evidence="2" type="primary">lapB</name>
    <name evidence="4" type="ORF">DEM34_07830</name>
</gene>
<organism evidence="4 5">
    <name type="scientific">Sediminicurvatus halobius</name>
    <dbReference type="NCBI Taxonomy" id="2182432"/>
    <lineage>
        <taxon>Bacteria</taxon>
        <taxon>Pseudomonadati</taxon>
        <taxon>Pseudomonadota</taxon>
        <taxon>Gammaproteobacteria</taxon>
        <taxon>Chromatiales</taxon>
        <taxon>Ectothiorhodospiraceae</taxon>
        <taxon>Sediminicurvatus</taxon>
    </lineage>
</organism>
<evidence type="ECO:0000259" key="3">
    <source>
        <dbReference type="Pfam" id="PF18073"/>
    </source>
</evidence>
<dbReference type="InterPro" id="IPR041166">
    <property type="entry name" value="Rubredoxin_2"/>
</dbReference>
<sequence length="389" mass="45251">MPELLWLLLPVAALSGWVIGRRDRRRRQAERELSGDYFQGLNYLLNEQPDKAIEVFTRMVEVDEDTAETHLTLGNLFRRRGEVDRAIRIHQNLIARPSLERTQRGYALLELAKDYMSAGLLDRAESLFTEVVELDEHAETALRQLLDIYQQEKEWDQAIAVAARLQSRSGEDLRPVMAQFACEQAEEALRNHAEPGHVRSLIKRALGYDGQCVRASILRGDLEQREQAWRAAIKAYQRVENQDLDYIPEVLPRLETCYQIQGNEEGFLRYLHHLLNRYPGMSVVMKLSELIQAHEGRQAAVEFMASQLRRRPSVRGLNRLIELNIDDNDPDRRRQRDLRVLQELFTALLGDRMPYRCRECGFEARQLHWQCPSCRQWGTIKPVRGLQGE</sequence>
<name>A0A2U2N2L3_9GAMM</name>
<accession>A0A2U2N2L3</accession>
<evidence type="ECO:0000313" key="4">
    <source>
        <dbReference type="EMBL" id="PWG63465.1"/>
    </source>
</evidence>
<keyword evidence="1 2" id="KW-0479">Metal-binding</keyword>
<dbReference type="GO" id="GO:0046890">
    <property type="term" value="P:regulation of lipid biosynthetic process"/>
    <property type="evidence" value="ECO:0007669"/>
    <property type="project" value="UniProtKB-UniRule"/>
</dbReference>
<feature type="topological domain" description="Cytoplasmic" evidence="2">
    <location>
        <begin position="21"/>
        <end position="389"/>
    </location>
</feature>
<feature type="domain" description="LapB rubredoxin metal binding" evidence="3">
    <location>
        <begin position="355"/>
        <end position="382"/>
    </location>
</feature>
<keyword evidence="2" id="KW-1133">Transmembrane helix</keyword>
<dbReference type="InterPro" id="IPR019734">
    <property type="entry name" value="TPR_rpt"/>
</dbReference>
<evidence type="ECO:0000313" key="5">
    <source>
        <dbReference type="Proteomes" id="UP000245474"/>
    </source>
</evidence>
<dbReference type="HAMAP" id="MF_00994">
    <property type="entry name" value="LPS_assembly_LapB"/>
    <property type="match status" value="1"/>
</dbReference>
<keyword evidence="2" id="KW-0472">Membrane</keyword>
<dbReference type="Proteomes" id="UP000245474">
    <property type="component" value="Unassembled WGS sequence"/>
</dbReference>
<dbReference type="Gene3D" id="1.25.40.10">
    <property type="entry name" value="Tetratricopeptide repeat domain"/>
    <property type="match status" value="2"/>
</dbReference>
<keyword evidence="2" id="KW-0812">Transmembrane</keyword>
<dbReference type="GO" id="GO:0009898">
    <property type="term" value="C:cytoplasmic side of plasma membrane"/>
    <property type="evidence" value="ECO:0007669"/>
    <property type="project" value="UniProtKB-UniRule"/>
</dbReference>
<evidence type="ECO:0000256" key="2">
    <source>
        <dbReference type="HAMAP-Rule" id="MF_00994"/>
    </source>
</evidence>
<feature type="binding site" evidence="2">
    <location>
        <position position="374"/>
    </location>
    <ligand>
        <name>Fe cation</name>
        <dbReference type="ChEBI" id="CHEBI:24875"/>
    </ligand>
</feature>
<feature type="binding site" evidence="2">
    <location>
        <position position="371"/>
    </location>
    <ligand>
        <name>Fe cation</name>
        <dbReference type="ChEBI" id="CHEBI:24875"/>
    </ligand>
</feature>
<keyword evidence="2" id="KW-0408">Iron</keyword>
<comment type="caution">
    <text evidence="4">The sequence shown here is derived from an EMBL/GenBank/DDBJ whole genome shotgun (WGS) entry which is preliminary data.</text>
</comment>
<dbReference type="OrthoDB" id="507476at2"/>
<dbReference type="SMART" id="SM00028">
    <property type="entry name" value="TPR"/>
    <property type="match status" value="4"/>
</dbReference>
<dbReference type="Pfam" id="PF18073">
    <property type="entry name" value="Zn_ribbon_LapB"/>
    <property type="match status" value="1"/>
</dbReference>
<feature type="binding site" evidence="2">
    <location>
        <position position="360"/>
    </location>
    <ligand>
        <name>Fe cation</name>
        <dbReference type="ChEBI" id="CHEBI:24875"/>
    </ligand>
</feature>
<dbReference type="SUPFAM" id="SSF48452">
    <property type="entry name" value="TPR-like"/>
    <property type="match status" value="1"/>
</dbReference>
<dbReference type="InterPro" id="IPR030865">
    <property type="entry name" value="LapB"/>
</dbReference>
<dbReference type="NCBIfam" id="NF008757">
    <property type="entry name" value="PRK11788.1-5"/>
    <property type="match status" value="1"/>
</dbReference>
<comment type="subcellular location">
    <subcellularLocation>
        <location evidence="2">Cell inner membrane</location>
        <topology evidence="2">Single-pass membrane protein</topology>
        <orientation evidence="2">Cytoplasmic side</orientation>
    </subcellularLocation>
</comment>
<dbReference type="Pfam" id="PF13176">
    <property type="entry name" value="TPR_7"/>
    <property type="match status" value="1"/>
</dbReference>